<sequence length="98" mass="11062">LVDRLKELKTRASTFVASVKDDDEWEYDEDKVGEHNQIRDDVTATVAAFWAAERTCHNKITAIWGGTQMVAGDGSERKDQYGFNAEDMKNAKLPWGDP</sequence>
<keyword evidence="3" id="KW-1185">Reference proteome</keyword>
<gene>
    <name evidence="2" type="ORF">ADK37_13380</name>
</gene>
<dbReference type="PATRIC" id="fig|67356.5.peg.2889"/>
<feature type="region of interest" description="Disordered" evidence="1">
    <location>
        <begin position="75"/>
        <end position="98"/>
    </location>
</feature>
<feature type="non-terminal residue" evidence="2">
    <location>
        <position position="98"/>
    </location>
</feature>
<evidence type="ECO:0000313" key="2">
    <source>
        <dbReference type="EMBL" id="KOG36871.1"/>
    </source>
</evidence>
<protein>
    <submittedName>
        <fullName evidence="2">Uncharacterized protein</fullName>
    </submittedName>
</protein>
<organism evidence="2 3">
    <name type="scientific">Streptomyces resistomycificus</name>
    <dbReference type="NCBI Taxonomy" id="67356"/>
    <lineage>
        <taxon>Bacteria</taxon>
        <taxon>Bacillati</taxon>
        <taxon>Actinomycetota</taxon>
        <taxon>Actinomycetes</taxon>
        <taxon>Kitasatosporales</taxon>
        <taxon>Streptomycetaceae</taxon>
        <taxon>Streptomyces</taxon>
        <taxon>Streptomyces aurantiacus group</taxon>
    </lineage>
</organism>
<evidence type="ECO:0000256" key="1">
    <source>
        <dbReference type="SAM" id="MobiDB-lite"/>
    </source>
</evidence>
<feature type="compositionally biased region" description="Basic and acidic residues" evidence="1">
    <location>
        <begin position="75"/>
        <end position="90"/>
    </location>
</feature>
<comment type="caution">
    <text evidence="2">The sequence shown here is derived from an EMBL/GenBank/DDBJ whole genome shotgun (WGS) entry which is preliminary data.</text>
</comment>
<dbReference type="Proteomes" id="UP000037251">
    <property type="component" value="Unassembled WGS sequence"/>
</dbReference>
<dbReference type="AlphaFoldDB" id="A0A0L8LFP3"/>
<accession>A0A0L8LFP3</accession>
<reference evidence="3" key="1">
    <citation type="submission" date="2015-07" db="EMBL/GenBank/DDBJ databases">
        <authorList>
            <person name="Ju K.-S."/>
            <person name="Doroghazi J.R."/>
            <person name="Metcalf W.W."/>
        </authorList>
    </citation>
    <scope>NUCLEOTIDE SEQUENCE [LARGE SCALE GENOMIC DNA]</scope>
    <source>
        <strain evidence="3">NRRL 2290</strain>
    </source>
</reference>
<feature type="non-terminal residue" evidence="2">
    <location>
        <position position="1"/>
    </location>
</feature>
<dbReference type="EMBL" id="LGUS01000120">
    <property type="protein sequence ID" value="KOG36871.1"/>
    <property type="molecule type" value="Genomic_DNA"/>
</dbReference>
<evidence type="ECO:0000313" key="3">
    <source>
        <dbReference type="Proteomes" id="UP000037251"/>
    </source>
</evidence>
<proteinExistence type="predicted"/>
<name>A0A0L8LFP3_9ACTN</name>